<protein>
    <submittedName>
        <fullName evidence="1">Uncharacterized protein</fullName>
    </submittedName>
</protein>
<evidence type="ECO:0000313" key="2">
    <source>
        <dbReference type="Proteomes" id="UP000273307"/>
    </source>
</evidence>
<dbReference type="Proteomes" id="UP000273307">
    <property type="component" value="Unassembled WGS sequence"/>
</dbReference>
<gene>
    <name evidence="1" type="ORF">LAUMK136_02684</name>
</gene>
<dbReference type="EMBL" id="UPHP01000063">
    <property type="protein sequence ID" value="VBA38874.1"/>
    <property type="molecule type" value="Genomic_DNA"/>
</dbReference>
<dbReference type="AlphaFoldDB" id="A0A498Q1U1"/>
<sequence>MFGRVEQIYRRERPPRVGRDRLQHRFQLPDQRLDTGRVEHIGAEFDRPADPGGRTAARDAFGQEKSEIHPGRVAFDGYGTGLEVTQGQLRGGVVVSEGEVLPGQYHLDQRMVSPRPGWVEPLHQRLERHVLAVVGGQAALPHLGEQLGEAGIPGHVHPQYQGIDETSHQRVQRGITATCDREADRHIGAGAQPGQQHRQRGLDHHETGGVVVAGHVAYPLLQ</sequence>
<accession>A0A498Q1U1</accession>
<evidence type="ECO:0000313" key="1">
    <source>
        <dbReference type="EMBL" id="VBA38874.1"/>
    </source>
</evidence>
<proteinExistence type="predicted"/>
<dbReference type="AntiFam" id="ANF00178">
    <property type="entry name" value="Shadow ORF (opposite dhbF)"/>
</dbReference>
<keyword evidence="2" id="KW-1185">Reference proteome</keyword>
<organism evidence="1 2">
    <name type="scientific">Mycobacterium attenuatum</name>
    <dbReference type="NCBI Taxonomy" id="2341086"/>
    <lineage>
        <taxon>Bacteria</taxon>
        <taxon>Bacillati</taxon>
        <taxon>Actinomycetota</taxon>
        <taxon>Actinomycetes</taxon>
        <taxon>Mycobacteriales</taxon>
        <taxon>Mycobacteriaceae</taxon>
        <taxon>Mycobacterium</taxon>
    </lineage>
</organism>
<name>A0A498Q1U1_9MYCO</name>
<reference evidence="1 2" key="1">
    <citation type="submission" date="2018-09" db="EMBL/GenBank/DDBJ databases">
        <authorList>
            <person name="Tagini F."/>
        </authorList>
    </citation>
    <scope>NUCLEOTIDE SEQUENCE [LARGE SCALE GENOMIC DNA]</scope>
    <source>
        <strain evidence="1 2">MK136</strain>
    </source>
</reference>